<evidence type="ECO:0000256" key="1">
    <source>
        <dbReference type="SAM" id="Phobius"/>
    </source>
</evidence>
<feature type="transmembrane region" description="Helical" evidence="1">
    <location>
        <begin position="295"/>
        <end position="314"/>
    </location>
</feature>
<gene>
    <name evidence="2" type="ORF">BFP76_11415</name>
</gene>
<feature type="transmembrane region" description="Helical" evidence="1">
    <location>
        <begin position="320"/>
        <end position="342"/>
    </location>
</feature>
<proteinExistence type="predicted"/>
<sequence length="375" mass="40791">MFARFVILAALLPYIQTSPLGSDIQPHFYIALAGYIAFKILDDGVMPFSGSVLFVAIITGGAGIALGAGVNTLALFTFPIAIAFFARQDRGSFLWAIKCAIIIYLIGLCLEIIVPNTLHNIVSNQRSSFARGMTSFTSEPSYLGLIALAFVVALLHFHQSYFWVILSCLLALASGSLTAIAPLVVILVLANLRQDQIHIVAITLLGVAVFYFAIIQTDTRMGVLLRDVSRDFDLIWQDQSFSNRIARALAPIASAWQSGFLPHAFPTPGDIDVNFEFLSATADTEIERLSSLATVMIYVFGVTSFPLIAAYILIAKARLFLIAAIAYFAVTNISISTPYLYLLLSLPLMHRFVTVPAYELSTQNTKGASQIAGAF</sequence>
<feature type="transmembrane region" description="Helical" evidence="1">
    <location>
        <begin position="196"/>
        <end position="215"/>
    </location>
</feature>
<evidence type="ECO:0000313" key="2">
    <source>
        <dbReference type="EMBL" id="PIB26510.1"/>
    </source>
</evidence>
<feature type="transmembrane region" description="Helical" evidence="1">
    <location>
        <begin position="164"/>
        <end position="190"/>
    </location>
</feature>
<keyword evidence="1" id="KW-1133">Transmembrane helix</keyword>
<reference evidence="2 3" key="1">
    <citation type="submission" date="2016-08" db="EMBL/GenBank/DDBJ databases">
        <title>Draft genome of Amylibacter sp. strain 4G11.</title>
        <authorList>
            <person name="Wong S.-K."/>
            <person name="Hamasaki K."/>
            <person name="Yoshizawa S."/>
        </authorList>
    </citation>
    <scope>NUCLEOTIDE SEQUENCE [LARGE SCALE GENOMIC DNA]</scope>
    <source>
        <strain evidence="2 3">4G11</strain>
    </source>
</reference>
<keyword evidence="1" id="KW-0812">Transmembrane</keyword>
<name>A0A2G5KCD3_9RHOB</name>
<accession>A0A2G5KCD3</accession>
<organism evidence="2 3">
    <name type="scientific">Paramylibacter kogurei</name>
    <dbReference type="NCBI Taxonomy" id="1889778"/>
    <lineage>
        <taxon>Bacteria</taxon>
        <taxon>Pseudomonadati</taxon>
        <taxon>Pseudomonadota</taxon>
        <taxon>Alphaproteobacteria</taxon>
        <taxon>Rhodobacterales</taxon>
        <taxon>Paracoccaceae</taxon>
        <taxon>Paramylibacter</taxon>
    </lineage>
</organism>
<protein>
    <submittedName>
        <fullName evidence="2">Uncharacterized protein</fullName>
    </submittedName>
</protein>
<dbReference type="AlphaFoldDB" id="A0A2G5KCD3"/>
<dbReference type="EMBL" id="MDGM01000003">
    <property type="protein sequence ID" value="PIB26510.1"/>
    <property type="molecule type" value="Genomic_DNA"/>
</dbReference>
<keyword evidence="1" id="KW-0472">Membrane</keyword>
<evidence type="ECO:0000313" key="3">
    <source>
        <dbReference type="Proteomes" id="UP000231516"/>
    </source>
</evidence>
<dbReference type="Proteomes" id="UP000231516">
    <property type="component" value="Unassembled WGS sequence"/>
</dbReference>
<comment type="caution">
    <text evidence="2">The sequence shown here is derived from an EMBL/GenBank/DDBJ whole genome shotgun (WGS) entry which is preliminary data.</text>
</comment>
<dbReference type="RefSeq" id="WP_099591332.1">
    <property type="nucleotide sequence ID" value="NZ_MDGM01000003.1"/>
</dbReference>
<feature type="transmembrane region" description="Helical" evidence="1">
    <location>
        <begin position="141"/>
        <end position="157"/>
    </location>
</feature>
<keyword evidence="3" id="KW-1185">Reference proteome</keyword>
<feature type="transmembrane region" description="Helical" evidence="1">
    <location>
        <begin position="93"/>
        <end position="114"/>
    </location>
</feature>
<feature type="transmembrane region" description="Helical" evidence="1">
    <location>
        <begin position="53"/>
        <end position="86"/>
    </location>
</feature>